<dbReference type="InterPro" id="IPR003594">
    <property type="entry name" value="HATPase_dom"/>
</dbReference>
<evidence type="ECO:0000256" key="6">
    <source>
        <dbReference type="ARBA" id="ARBA00023136"/>
    </source>
</evidence>
<evidence type="ECO:0000313" key="10">
    <source>
        <dbReference type="Proteomes" id="UP000031967"/>
    </source>
</evidence>
<evidence type="ECO:0000256" key="7">
    <source>
        <dbReference type="SAM" id="Phobius"/>
    </source>
</evidence>
<evidence type="ECO:0000256" key="1">
    <source>
        <dbReference type="ARBA" id="ARBA00004651"/>
    </source>
</evidence>
<dbReference type="PROSITE" id="PS50885">
    <property type="entry name" value="HAMP"/>
    <property type="match status" value="1"/>
</dbReference>
<evidence type="ECO:0000259" key="8">
    <source>
        <dbReference type="PROSITE" id="PS50885"/>
    </source>
</evidence>
<accession>A0ABR5AGT7</accession>
<name>A0ABR5AGT7_9BACL</name>
<dbReference type="InterPro" id="IPR003660">
    <property type="entry name" value="HAMP_dom"/>
</dbReference>
<protein>
    <recommendedName>
        <fullName evidence="8">HAMP domain-containing protein</fullName>
    </recommendedName>
</protein>
<dbReference type="EMBL" id="JXAK01000024">
    <property type="protein sequence ID" value="KIL40259.1"/>
    <property type="molecule type" value="Genomic_DNA"/>
</dbReference>
<evidence type="ECO:0000256" key="3">
    <source>
        <dbReference type="ARBA" id="ARBA00022553"/>
    </source>
</evidence>
<dbReference type="SMART" id="SM00304">
    <property type="entry name" value="HAMP"/>
    <property type="match status" value="1"/>
</dbReference>
<keyword evidence="6 7" id="KW-0472">Membrane</keyword>
<dbReference type="Pfam" id="PF02518">
    <property type="entry name" value="HATPase_c"/>
    <property type="match status" value="1"/>
</dbReference>
<dbReference type="SUPFAM" id="SSF55874">
    <property type="entry name" value="ATPase domain of HSP90 chaperone/DNA topoisomerase II/histidine kinase"/>
    <property type="match status" value="1"/>
</dbReference>
<dbReference type="SUPFAM" id="SSF158472">
    <property type="entry name" value="HAMP domain-like"/>
    <property type="match status" value="1"/>
</dbReference>
<evidence type="ECO:0000256" key="5">
    <source>
        <dbReference type="ARBA" id="ARBA00022777"/>
    </source>
</evidence>
<keyword evidence="3" id="KW-0597">Phosphoprotein</keyword>
<keyword evidence="7" id="KW-1133">Transmembrane helix</keyword>
<gene>
    <name evidence="9" type="ORF">SD70_15030</name>
</gene>
<feature type="transmembrane region" description="Helical" evidence="7">
    <location>
        <begin position="291"/>
        <end position="315"/>
    </location>
</feature>
<proteinExistence type="predicted"/>
<comment type="caution">
    <text evidence="9">The sequence shown here is derived from an EMBL/GenBank/DDBJ whole genome shotgun (WGS) entry which is preliminary data.</text>
</comment>
<evidence type="ECO:0000313" key="9">
    <source>
        <dbReference type="EMBL" id="KIL40259.1"/>
    </source>
</evidence>
<dbReference type="Pfam" id="PF00672">
    <property type="entry name" value="HAMP"/>
    <property type="match status" value="1"/>
</dbReference>
<organism evidence="9 10">
    <name type="scientific">Gordoniibacillus kamchatkensis</name>
    <dbReference type="NCBI Taxonomy" id="1590651"/>
    <lineage>
        <taxon>Bacteria</taxon>
        <taxon>Bacillati</taxon>
        <taxon>Bacillota</taxon>
        <taxon>Bacilli</taxon>
        <taxon>Bacillales</taxon>
        <taxon>Paenibacillaceae</taxon>
        <taxon>Gordoniibacillus</taxon>
    </lineage>
</organism>
<dbReference type="Gene3D" id="1.10.8.500">
    <property type="entry name" value="HAMP domain in histidine kinase"/>
    <property type="match status" value="1"/>
</dbReference>
<keyword evidence="2" id="KW-1003">Cell membrane</keyword>
<dbReference type="PANTHER" id="PTHR34220">
    <property type="entry name" value="SENSOR HISTIDINE KINASE YPDA"/>
    <property type="match status" value="1"/>
</dbReference>
<keyword evidence="4" id="KW-0808">Transferase</keyword>
<dbReference type="InterPro" id="IPR036890">
    <property type="entry name" value="HATPase_C_sf"/>
</dbReference>
<dbReference type="InterPro" id="IPR050640">
    <property type="entry name" value="Bact_2-comp_sensor_kinase"/>
</dbReference>
<dbReference type="Gene3D" id="3.30.450.20">
    <property type="entry name" value="PAS domain"/>
    <property type="match status" value="2"/>
</dbReference>
<dbReference type="Gene3D" id="3.30.565.10">
    <property type="entry name" value="Histidine kinase-like ATPase, C-terminal domain"/>
    <property type="match status" value="1"/>
</dbReference>
<sequence>MKSVSLRTKLIFSSLILILIPIFSVGIYTYSSFESVLSKQTLATALDRLHQVNINIEREMRAMMNASSSVVLDDRIRDVLDHPPSTDRQTIDSVDQIDRKVLEISTAIITDPVYITIMDNYGNMYTNWSQQVGAYERIRGSDFYKKALQQNGYMTWTLNHPNYISTELENMVTLAMAIKGKSASQNIGMLIISEPVSHYADILQVKNLPYRNIGFMMDANGHILAEDPQWVNSAYPAFLPDLQLKHSSFTAEINGEKVDVVNDFIPLSDWFVVQVVHHKDVFNQIQQIRNIAISTLLLSVAIFITILILLSNMFTSSIRKLQSMMKQVESGNLDVSVDIRSLDEVGWLSKNFNRMVKRLRHYIEREIELERVKENAKLEALQAQINPHFLHNTINTIKWMSIMAGTKNITEMLLSLGHLLNMSIHRGQEEITVREEIDNVRYFLTIQKYRFGDTIQVVEDIDPETMDAFVPKLSIQPLVENVYQHGLFIEGGKLIIRTRKIEDEVVLEVIDNGTGLTSERRKELEEHLSGEGRKGEFSGIGLKNVHNRIQIMYGSSYGLRIGQGEGDLNMCFSIHFPYRRDQHELASGRR</sequence>
<evidence type="ECO:0000256" key="2">
    <source>
        <dbReference type="ARBA" id="ARBA00022475"/>
    </source>
</evidence>
<dbReference type="PANTHER" id="PTHR34220:SF7">
    <property type="entry name" value="SENSOR HISTIDINE KINASE YPDA"/>
    <property type="match status" value="1"/>
</dbReference>
<dbReference type="RefSeq" id="WP_041048335.1">
    <property type="nucleotide sequence ID" value="NZ_JXAK01000024.1"/>
</dbReference>
<dbReference type="CDD" id="cd06225">
    <property type="entry name" value="HAMP"/>
    <property type="match status" value="1"/>
</dbReference>
<evidence type="ECO:0000256" key="4">
    <source>
        <dbReference type="ARBA" id="ARBA00022679"/>
    </source>
</evidence>
<reference evidence="9 10" key="1">
    <citation type="submission" date="2014-12" db="EMBL/GenBank/DDBJ databases">
        <title>Draft genome sequence of Paenibacillus kamchatkensis strain B-2647.</title>
        <authorList>
            <person name="Karlyshev A.V."/>
            <person name="Kudryashova E.B."/>
        </authorList>
    </citation>
    <scope>NUCLEOTIDE SEQUENCE [LARGE SCALE GENOMIC DNA]</scope>
    <source>
        <strain evidence="9 10">VKM B-2647</strain>
    </source>
</reference>
<feature type="domain" description="HAMP" evidence="8">
    <location>
        <begin position="312"/>
        <end position="364"/>
    </location>
</feature>
<keyword evidence="7" id="KW-0812">Transmembrane</keyword>
<dbReference type="InterPro" id="IPR010559">
    <property type="entry name" value="Sig_transdc_His_kin_internal"/>
</dbReference>
<dbReference type="Pfam" id="PF06580">
    <property type="entry name" value="His_kinase"/>
    <property type="match status" value="1"/>
</dbReference>
<comment type="subcellular location">
    <subcellularLocation>
        <location evidence="1">Cell membrane</location>
        <topology evidence="1">Multi-pass membrane protein</topology>
    </subcellularLocation>
</comment>
<keyword evidence="10" id="KW-1185">Reference proteome</keyword>
<keyword evidence="5" id="KW-0418">Kinase</keyword>
<dbReference type="Proteomes" id="UP000031967">
    <property type="component" value="Unassembled WGS sequence"/>
</dbReference>